<evidence type="ECO:0000313" key="6">
    <source>
        <dbReference type="EMBL" id="KXT44453.1"/>
    </source>
</evidence>
<dbReference type="PATRIC" id="fig|329854.7.peg.3939"/>
<dbReference type="GO" id="GO:0004553">
    <property type="term" value="F:hydrolase activity, hydrolyzing O-glycosyl compounds"/>
    <property type="evidence" value="ECO:0007669"/>
    <property type="project" value="InterPro"/>
</dbReference>
<dbReference type="Pfam" id="PF00150">
    <property type="entry name" value="Cellulase"/>
    <property type="match status" value="1"/>
</dbReference>
<dbReference type="PROSITE" id="PS00659">
    <property type="entry name" value="GLYCOSYL_HYDROL_F5"/>
    <property type="match status" value="1"/>
</dbReference>
<comment type="similarity">
    <text evidence="3">Belongs to the glycosyl hydrolase 5 (cellulase A) family.</text>
</comment>
<dbReference type="PROSITE" id="PS51257">
    <property type="entry name" value="PROKAR_LIPOPROTEIN"/>
    <property type="match status" value="1"/>
</dbReference>
<dbReference type="Gene3D" id="3.20.20.80">
    <property type="entry name" value="Glycosidases"/>
    <property type="match status" value="1"/>
</dbReference>
<keyword evidence="1 3" id="KW-0378">Hydrolase</keyword>
<comment type="caution">
    <text evidence="6">The sequence shown here is derived from an EMBL/GenBank/DDBJ whole genome shotgun (WGS) entry which is preliminary data.</text>
</comment>
<name>A0A139KZ40_9BACE</name>
<evidence type="ECO:0000256" key="4">
    <source>
        <dbReference type="SAM" id="SignalP"/>
    </source>
</evidence>
<evidence type="ECO:0000313" key="7">
    <source>
        <dbReference type="Proteomes" id="UP000070319"/>
    </source>
</evidence>
<evidence type="ECO:0000256" key="2">
    <source>
        <dbReference type="ARBA" id="ARBA00023295"/>
    </source>
</evidence>
<protein>
    <submittedName>
        <fullName evidence="6">Cellulase</fullName>
    </submittedName>
</protein>
<gene>
    <name evidence="6" type="ORF">HMPREF2531_03869</name>
</gene>
<dbReference type="SUPFAM" id="SSF51445">
    <property type="entry name" value="(Trans)glycosidases"/>
    <property type="match status" value="1"/>
</dbReference>
<dbReference type="InterPro" id="IPR018087">
    <property type="entry name" value="Glyco_hydro_5_CS"/>
</dbReference>
<dbReference type="PANTHER" id="PTHR34142">
    <property type="entry name" value="ENDO-BETA-1,4-GLUCANASE A"/>
    <property type="match status" value="1"/>
</dbReference>
<feature type="domain" description="Glycoside hydrolase family 5" evidence="5">
    <location>
        <begin position="48"/>
        <end position="291"/>
    </location>
</feature>
<dbReference type="AlphaFoldDB" id="A0A139KZ40"/>
<accession>A0A139KZ40</accession>
<evidence type="ECO:0000256" key="1">
    <source>
        <dbReference type="ARBA" id="ARBA00022801"/>
    </source>
</evidence>
<dbReference type="RefSeq" id="WP_061437496.1">
    <property type="nucleotide sequence ID" value="NZ_KQ968732.1"/>
</dbReference>
<dbReference type="Proteomes" id="UP000070319">
    <property type="component" value="Unassembled WGS sequence"/>
</dbReference>
<evidence type="ECO:0000256" key="3">
    <source>
        <dbReference type="RuleBase" id="RU361153"/>
    </source>
</evidence>
<dbReference type="InterPro" id="IPR017853">
    <property type="entry name" value="GH"/>
</dbReference>
<keyword evidence="4" id="KW-0732">Signal</keyword>
<organism evidence="6">
    <name type="scientific">Bacteroides intestinalis</name>
    <dbReference type="NCBI Taxonomy" id="329854"/>
    <lineage>
        <taxon>Bacteria</taxon>
        <taxon>Pseudomonadati</taxon>
        <taxon>Bacteroidota</taxon>
        <taxon>Bacteroidia</taxon>
        <taxon>Bacteroidales</taxon>
        <taxon>Bacteroidaceae</taxon>
        <taxon>Bacteroides</taxon>
    </lineage>
</organism>
<reference evidence="6 7" key="1">
    <citation type="submission" date="2016-02" db="EMBL/GenBank/DDBJ databases">
        <authorList>
            <person name="Wen L."/>
            <person name="He K."/>
            <person name="Yang H."/>
        </authorList>
    </citation>
    <scope>NUCLEOTIDE SEQUENCE [LARGE SCALE GENOMIC DNA]</scope>
    <source>
        <strain evidence="6 7">KLE1704</strain>
    </source>
</reference>
<evidence type="ECO:0000259" key="5">
    <source>
        <dbReference type="Pfam" id="PF00150"/>
    </source>
</evidence>
<dbReference type="PANTHER" id="PTHR34142:SF1">
    <property type="entry name" value="GLYCOSIDE HYDROLASE FAMILY 5 DOMAIN-CONTAINING PROTEIN"/>
    <property type="match status" value="1"/>
</dbReference>
<feature type="chain" id="PRO_5007486999" evidence="4">
    <location>
        <begin position="23"/>
        <end position="327"/>
    </location>
</feature>
<keyword evidence="2 3" id="KW-0326">Glycosidase</keyword>
<dbReference type="EMBL" id="LTDF01000149">
    <property type="protein sequence ID" value="KXT44453.1"/>
    <property type="molecule type" value="Genomic_DNA"/>
</dbReference>
<dbReference type="SMR" id="A0A139KZ40"/>
<proteinExistence type="inferred from homology"/>
<sequence length="327" mass="36893">MMNIWKSLLAVCLLTVMFGCGAGVSKKANQEGAAKQLPRLCVTGTQLMNEQGDTVVLKGVSYGWHQFWPRFYNASTVAYLSGDWGAEVLRASMGVDLDSACYVYKPEFGIKCVTTVVDAAIENNVYAIIDWHSHNLRQEEAKEFFAQMATRYKGVPNVIYEVFNEPVEDSWEQVKAYSVEIIKTIRAIEPEAVILVGCPHWDQDIHLAADDPITGYNNIMYTVHFYANTHGQWLRDRTDYALSKGLPVFISECAGMEASGDGAVNKEEWQNWLDWMQQRSISWVAWSVSDKNETCSMLLPSASSGGNWADQDMKEWGQIVRDELQKK</sequence>
<feature type="signal peptide" evidence="4">
    <location>
        <begin position="1"/>
        <end position="22"/>
    </location>
</feature>
<dbReference type="InterPro" id="IPR001547">
    <property type="entry name" value="Glyco_hydro_5"/>
</dbReference>
<dbReference type="GO" id="GO:0000272">
    <property type="term" value="P:polysaccharide catabolic process"/>
    <property type="evidence" value="ECO:0007669"/>
    <property type="project" value="InterPro"/>
</dbReference>